<gene>
    <name evidence="2" type="ORF">SNAT2548_LOCUS21589</name>
</gene>
<accession>A0A812QNX7</accession>
<evidence type="ECO:0000256" key="1">
    <source>
        <dbReference type="SAM" id="MobiDB-lite"/>
    </source>
</evidence>
<dbReference type="Proteomes" id="UP000604046">
    <property type="component" value="Unassembled WGS sequence"/>
</dbReference>
<evidence type="ECO:0000313" key="3">
    <source>
        <dbReference type="Proteomes" id="UP000604046"/>
    </source>
</evidence>
<name>A0A812QNX7_9DINO</name>
<proteinExistence type="predicted"/>
<protein>
    <submittedName>
        <fullName evidence="2">Uncharacterized protein</fullName>
    </submittedName>
</protein>
<feature type="compositionally biased region" description="Polar residues" evidence="1">
    <location>
        <begin position="143"/>
        <end position="154"/>
    </location>
</feature>
<dbReference type="EMBL" id="CAJNDS010002257">
    <property type="protein sequence ID" value="CAE7396379.1"/>
    <property type="molecule type" value="Genomic_DNA"/>
</dbReference>
<dbReference type="AlphaFoldDB" id="A0A812QNX7"/>
<keyword evidence="3" id="KW-1185">Reference proteome</keyword>
<reference evidence="2" key="1">
    <citation type="submission" date="2021-02" db="EMBL/GenBank/DDBJ databases">
        <authorList>
            <person name="Dougan E. K."/>
            <person name="Rhodes N."/>
            <person name="Thang M."/>
            <person name="Chan C."/>
        </authorList>
    </citation>
    <scope>NUCLEOTIDE SEQUENCE</scope>
</reference>
<organism evidence="2 3">
    <name type="scientific">Symbiodinium natans</name>
    <dbReference type="NCBI Taxonomy" id="878477"/>
    <lineage>
        <taxon>Eukaryota</taxon>
        <taxon>Sar</taxon>
        <taxon>Alveolata</taxon>
        <taxon>Dinophyceae</taxon>
        <taxon>Suessiales</taxon>
        <taxon>Symbiodiniaceae</taxon>
        <taxon>Symbiodinium</taxon>
    </lineage>
</organism>
<evidence type="ECO:0000313" key="2">
    <source>
        <dbReference type="EMBL" id="CAE7396379.1"/>
    </source>
</evidence>
<feature type="region of interest" description="Disordered" evidence="1">
    <location>
        <begin position="115"/>
        <end position="154"/>
    </location>
</feature>
<comment type="caution">
    <text evidence="2">The sequence shown here is derived from an EMBL/GenBank/DDBJ whole genome shotgun (WGS) entry which is preliminary data.</text>
</comment>
<sequence length="154" mass="16425">MNSPGCPSKRGRSAANGAIISGFGSLIYKSALANDADNMRLVHHQLRMFPLLPLFTVVETVFQASSGFARISVRLPHGKSDSCAKRVVRSGAADQQCDTAFGGPVFYTLSSKDLKGNRSGRSHKANSCQRPCGEDAAKRVRQSAGSLQSAQARI</sequence>